<dbReference type="InterPro" id="IPR013087">
    <property type="entry name" value="Znf_C2H2_type"/>
</dbReference>
<reference evidence="3 4" key="2">
    <citation type="submission" date="2018-11" db="EMBL/GenBank/DDBJ databases">
        <authorList>
            <consortium name="Pathogen Informatics"/>
        </authorList>
    </citation>
    <scope>NUCLEOTIDE SEQUENCE [LARGE SCALE GENOMIC DNA]</scope>
</reference>
<keyword evidence="1" id="KW-0862">Zinc</keyword>
<protein>
    <submittedName>
        <fullName evidence="5">C2H2-type domain-containing protein</fullName>
    </submittedName>
</protein>
<evidence type="ECO:0000259" key="2">
    <source>
        <dbReference type="PROSITE" id="PS50157"/>
    </source>
</evidence>
<accession>A0A183DJ91</accession>
<sequence length="100" mass="11203">MGVASLISCAVCPGEVTLRDHDGIREHFINQHLDGEHGRCRACTEVVSTADPVSHMRAHLVKQYACEFCGKKGRKHYLKAHIRVHTGEKPYQVCKISCFV</sequence>
<dbReference type="WBParaSite" id="GPUH_0000879201-mRNA-1">
    <property type="protein sequence ID" value="GPUH_0000879201-mRNA-1"/>
    <property type="gene ID" value="GPUH_0000879201"/>
</dbReference>
<dbReference type="SMART" id="SM00355">
    <property type="entry name" value="ZnF_C2H2"/>
    <property type="match status" value="3"/>
</dbReference>
<keyword evidence="1" id="KW-0863">Zinc-finger</keyword>
<evidence type="ECO:0000313" key="5">
    <source>
        <dbReference type="WBParaSite" id="GPUH_0000879201-mRNA-1"/>
    </source>
</evidence>
<keyword evidence="4" id="KW-1185">Reference proteome</keyword>
<dbReference type="PROSITE" id="PS50157">
    <property type="entry name" value="ZINC_FINGER_C2H2_2"/>
    <property type="match status" value="1"/>
</dbReference>
<proteinExistence type="predicted"/>
<evidence type="ECO:0000313" key="3">
    <source>
        <dbReference type="EMBL" id="VDK65214.1"/>
    </source>
</evidence>
<keyword evidence="1" id="KW-0479">Metal-binding</keyword>
<dbReference type="OrthoDB" id="3437960at2759"/>
<dbReference type="SUPFAM" id="SSF57667">
    <property type="entry name" value="beta-beta-alpha zinc fingers"/>
    <property type="match status" value="1"/>
</dbReference>
<gene>
    <name evidence="3" type="ORF">GPUH_LOCUS8782</name>
</gene>
<dbReference type="GO" id="GO:0008270">
    <property type="term" value="F:zinc ion binding"/>
    <property type="evidence" value="ECO:0007669"/>
    <property type="project" value="UniProtKB-KW"/>
</dbReference>
<name>A0A183DJ91_9BILA</name>
<dbReference type="Proteomes" id="UP000271098">
    <property type="component" value="Unassembled WGS sequence"/>
</dbReference>
<evidence type="ECO:0000313" key="4">
    <source>
        <dbReference type="Proteomes" id="UP000271098"/>
    </source>
</evidence>
<reference evidence="5" key="1">
    <citation type="submission" date="2016-06" db="UniProtKB">
        <authorList>
            <consortium name="WormBaseParasite"/>
        </authorList>
    </citation>
    <scope>IDENTIFICATION</scope>
</reference>
<dbReference type="EMBL" id="UYRT01026516">
    <property type="protein sequence ID" value="VDK65214.1"/>
    <property type="molecule type" value="Genomic_DNA"/>
</dbReference>
<dbReference type="Gene3D" id="3.30.160.60">
    <property type="entry name" value="Classic Zinc Finger"/>
    <property type="match status" value="1"/>
</dbReference>
<organism evidence="5">
    <name type="scientific">Gongylonema pulchrum</name>
    <dbReference type="NCBI Taxonomy" id="637853"/>
    <lineage>
        <taxon>Eukaryota</taxon>
        <taxon>Metazoa</taxon>
        <taxon>Ecdysozoa</taxon>
        <taxon>Nematoda</taxon>
        <taxon>Chromadorea</taxon>
        <taxon>Rhabditida</taxon>
        <taxon>Spirurina</taxon>
        <taxon>Spiruromorpha</taxon>
        <taxon>Spiruroidea</taxon>
        <taxon>Gongylonematidae</taxon>
        <taxon>Gongylonema</taxon>
    </lineage>
</organism>
<feature type="domain" description="C2H2-type" evidence="2">
    <location>
        <begin position="64"/>
        <end position="90"/>
    </location>
</feature>
<dbReference type="AlphaFoldDB" id="A0A183DJ91"/>
<dbReference type="InterPro" id="IPR036236">
    <property type="entry name" value="Znf_C2H2_sf"/>
</dbReference>
<evidence type="ECO:0000256" key="1">
    <source>
        <dbReference type="PROSITE-ProRule" id="PRU00042"/>
    </source>
</evidence>